<proteinExistence type="predicted"/>
<name>A0A1E3QZI6_9ASCO</name>
<reference evidence="2" key="1">
    <citation type="submission" date="2016-05" db="EMBL/GenBank/DDBJ databases">
        <title>Comparative genomics of biotechnologically important yeasts.</title>
        <authorList>
            <consortium name="DOE Joint Genome Institute"/>
            <person name="Riley R."/>
            <person name="Haridas S."/>
            <person name="Wolfe K.H."/>
            <person name="Lopes M.R."/>
            <person name="Hittinger C.T."/>
            <person name="Goker M."/>
            <person name="Salamov A."/>
            <person name="Wisecaver J."/>
            <person name="Long T.M."/>
            <person name="Aerts A.L."/>
            <person name="Barry K."/>
            <person name="Choi C."/>
            <person name="Clum A."/>
            <person name="Coughlan A.Y."/>
            <person name="Deshpande S."/>
            <person name="Douglass A.P."/>
            <person name="Hanson S.J."/>
            <person name="Klenk H.-P."/>
            <person name="Labutti K."/>
            <person name="Lapidus A."/>
            <person name="Lindquist E."/>
            <person name="Lipzen A."/>
            <person name="Meier-Kolthoff J.P."/>
            <person name="Ohm R.A."/>
            <person name="Otillar R.P."/>
            <person name="Pangilinan J."/>
            <person name="Peng Y."/>
            <person name="Rokas A."/>
            <person name="Rosa C.A."/>
            <person name="Scheuner C."/>
            <person name="Sibirny A.A."/>
            <person name="Slot J.C."/>
            <person name="Stielow J.B."/>
            <person name="Sun H."/>
            <person name="Kurtzman C.P."/>
            <person name="Blackwell M."/>
            <person name="Grigoriev I.V."/>
            <person name="Jeffries T.W."/>
        </authorList>
    </citation>
    <scope>NUCLEOTIDE SEQUENCE [LARGE SCALE GENOMIC DNA]</scope>
    <source>
        <strain evidence="2">NRRL Y-12698</strain>
    </source>
</reference>
<dbReference type="AlphaFoldDB" id="A0A1E3QZI6"/>
<dbReference type="GeneID" id="30145560"/>
<evidence type="ECO:0000313" key="1">
    <source>
        <dbReference type="EMBL" id="ODQ83056.1"/>
    </source>
</evidence>
<dbReference type="EMBL" id="KV454426">
    <property type="protein sequence ID" value="ODQ83056.1"/>
    <property type="molecule type" value="Genomic_DNA"/>
</dbReference>
<evidence type="ECO:0000313" key="2">
    <source>
        <dbReference type="Proteomes" id="UP000094336"/>
    </source>
</evidence>
<keyword evidence="2" id="KW-1185">Reference proteome</keyword>
<dbReference type="Proteomes" id="UP000094336">
    <property type="component" value="Unassembled WGS sequence"/>
</dbReference>
<protein>
    <submittedName>
        <fullName evidence="1">Uncharacterized protein</fullName>
    </submittedName>
</protein>
<sequence>MELRGGFEGPTTRRSAQYLLNTYSTYNYPHELSEWASNSTEPVPVPRGTHVPRSIRPAIGVTTPAITIKY</sequence>
<organism evidence="1 2">
    <name type="scientific">Babjeviella inositovora NRRL Y-12698</name>
    <dbReference type="NCBI Taxonomy" id="984486"/>
    <lineage>
        <taxon>Eukaryota</taxon>
        <taxon>Fungi</taxon>
        <taxon>Dikarya</taxon>
        <taxon>Ascomycota</taxon>
        <taxon>Saccharomycotina</taxon>
        <taxon>Pichiomycetes</taxon>
        <taxon>Serinales incertae sedis</taxon>
        <taxon>Babjeviella</taxon>
    </lineage>
</organism>
<gene>
    <name evidence="1" type="ORF">BABINDRAFT_159521</name>
</gene>
<accession>A0A1E3QZI6</accession>
<dbReference type="RefSeq" id="XP_018988384.1">
    <property type="nucleotide sequence ID" value="XM_019127707.1"/>
</dbReference>